<dbReference type="GO" id="GO:0017116">
    <property type="term" value="F:single-stranded DNA helicase activity"/>
    <property type="evidence" value="ECO:0007669"/>
    <property type="project" value="TreeGrafter"/>
</dbReference>
<sequence length="1107" mass="119401">MVSTVSFEVDLLSLLHQAPLLGAAVVNKPRETLAFLETDVVRDVAASLLRHMQSCGDHDMQSKEAEEKRQEEQLLLRSAPPLKIRLTHIPKDKYMERRTPLQIRTSDEGKLVVITGRVARAGDLQAVEEERTMSCRQCGECFRVFACAEQGYQLDIPLKCPAGSAAIREQLRARAASQEKVPQRGRGGFWGRRRGPCEGETFDSLGEATCLMDYQEIKLRCSLAGARKYLSRDPAHRALLPVVLLRHLAGTVSMGDIVTVVGIVGRRWQRVVRDMRAEVEMVLEANNIFHIRPDPLAASRRSVEWLFRDPYLVQVFAAHQRKRLLSTDARKTFRPPSLQDTHPPPASSSSSLGSAGSQTERESQSPRKLRQKLPSLEEVFQAFWESTGRDTDAAHGEATGGAGERGRARERGEKGEEGLRGGSGGWDEWTARGRLLDAACPSLYGMGSAKLALLLTLISGCEARTVPPGGFGDTRALAANSFASQEEGDQPEEESGSRWRKFVRPAAGDAQREADIWAPPTNRAAYLLWGGDAADGDDVKAETSRSKAKREKATGEQGEGEGGRRGERDSRLHRQPDDRVASEEDEGARCQDCRRPGRDDREDGDVEGVRHRDAKRKREDRESGEGCSTRHKCHLLLLGATGTGKSTLLLAGRRLAQKAFGATGMGCTAAGLTCAAVRDSGNGAWHLDPGILVLADEGVCCLDDLYLMKKDAQAAIHEAMEQQSISVAKAGLVTRLTARCSIIAATSTETGAVGGKTFSSLSRLFDANSPSGSSECYADLPCLDANMPPPLFSRFDAVVVLGDAPRAIDAVTDFIVGRAVGRGQKSSAAGPLPPPLDVATHASKTEIGSSSSLECSRAAQGRRRPSALGALLSWTTSLLRLYLAFVGNTFFPGLSRQAGQVLSRYYLRLRAVGSSSGESRSAGGALHALGPFGKPAGPHGGGTGVTVRFFEGLFRLTQAHARLMARHTATRRDAIAVIWMLETSLCGNRVVPGLKKGNADVPEGRHGLLRLSEASTARVVDFLCVLPPQKNSGAYSAGPDEWSRCPGGAENAGNRESTGQLVYPSLQTVAGKALHCDIRSEAQYLAVEKLILKNLGLSMESGGAQQT</sequence>
<dbReference type="Gene3D" id="2.40.50.140">
    <property type="entry name" value="Nucleic acid-binding proteins"/>
    <property type="match status" value="1"/>
</dbReference>
<dbReference type="PANTHER" id="PTHR11630">
    <property type="entry name" value="DNA REPLICATION LICENSING FACTOR MCM FAMILY MEMBER"/>
    <property type="match status" value="1"/>
</dbReference>
<proteinExistence type="inferred from homology"/>
<protein>
    <submittedName>
        <fullName evidence="7">MCM2/3/5 family DNA-dependent ATPase, putative</fullName>
    </submittedName>
</protein>
<evidence type="ECO:0000256" key="1">
    <source>
        <dbReference type="ARBA" id="ARBA00022741"/>
    </source>
</evidence>
<dbReference type="PRINTS" id="PR01657">
    <property type="entry name" value="MCMFAMILY"/>
</dbReference>
<dbReference type="InterPro" id="IPR001208">
    <property type="entry name" value="MCM_dom"/>
</dbReference>
<dbReference type="GO" id="GO:0016787">
    <property type="term" value="F:hydrolase activity"/>
    <property type="evidence" value="ECO:0007669"/>
    <property type="project" value="UniProtKB-KW"/>
</dbReference>
<dbReference type="GO" id="GO:0005524">
    <property type="term" value="F:ATP binding"/>
    <property type="evidence" value="ECO:0007669"/>
    <property type="project" value="UniProtKB-KW"/>
</dbReference>
<dbReference type="SMART" id="SM00350">
    <property type="entry name" value="MCM"/>
    <property type="match status" value="1"/>
</dbReference>
<dbReference type="Pfam" id="PF00493">
    <property type="entry name" value="MCM"/>
    <property type="match status" value="1"/>
</dbReference>
<dbReference type="InterPro" id="IPR012340">
    <property type="entry name" value="NA-bd_OB-fold"/>
</dbReference>
<feature type="region of interest" description="Disordered" evidence="5">
    <location>
        <begin position="327"/>
        <end position="371"/>
    </location>
</feature>
<dbReference type="GO" id="GO:0005634">
    <property type="term" value="C:nucleus"/>
    <property type="evidence" value="ECO:0007669"/>
    <property type="project" value="UniProtKB-SubCell"/>
</dbReference>
<evidence type="ECO:0000259" key="6">
    <source>
        <dbReference type="PROSITE" id="PS50051"/>
    </source>
</evidence>
<dbReference type="SUPFAM" id="SSF50249">
    <property type="entry name" value="Nucleic acid-binding proteins"/>
    <property type="match status" value="1"/>
</dbReference>
<accession>A0A0F7V3F9</accession>
<gene>
    <name evidence="7" type="ORF">BN1205_017670</name>
</gene>
<evidence type="ECO:0000256" key="5">
    <source>
        <dbReference type="SAM" id="MobiDB-lite"/>
    </source>
</evidence>
<dbReference type="GO" id="GO:0000724">
    <property type="term" value="P:double-strand break repair via homologous recombination"/>
    <property type="evidence" value="ECO:0007669"/>
    <property type="project" value="TreeGrafter"/>
</dbReference>
<dbReference type="InterPro" id="IPR027417">
    <property type="entry name" value="P-loop_NTPase"/>
</dbReference>
<comment type="similarity">
    <text evidence="4">Belongs to the MCM family.</text>
</comment>
<keyword evidence="3 4" id="KW-0238">DNA-binding</keyword>
<dbReference type="Pfam" id="PF17855">
    <property type="entry name" value="MCM_lid"/>
    <property type="match status" value="1"/>
</dbReference>
<evidence type="ECO:0000313" key="7">
    <source>
        <dbReference type="EMBL" id="CEL75324.1"/>
    </source>
</evidence>
<keyword evidence="2 4" id="KW-0067">ATP-binding</keyword>
<dbReference type="GO" id="GO:0003697">
    <property type="term" value="F:single-stranded DNA binding"/>
    <property type="evidence" value="ECO:0007669"/>
    <property type="project" value="TreeGrafter"/>
</dbReference>
<dbReference type="EMBL" id="LN714498">
    <property type="protein sequence ID" value="CEL75324.1"/>
    <property type="molecule type" value="Genomic_DNA"/>
</dbReference>
<feature type="region of interest" description="Disordered" evidence="5">
    <location>
        <begin position="533"/>
        <end position="627"/>
    </location>
</feature>
<evidence type="ECO:0000256" key="3">
    <source>
        <dbReference type="ARBA" id="ARBA00023125"/>
    </source>
</evidence>
<organism evidence="7">
    <name type="scientific">Toxoplasma gondii (strain ATCC 50861 / VEG)</name>
    <dbReference type="NCBI Taxonomy" id="432359"/>
    <lineage>
        <taxon>Eukaryota</taxon>
        <taxon>Sar</taxon>
        <taxon>Alveolata</taxon>
        <taxon>Apicomplexa</taxon>
        <taxon>Conoidasida</taxon>
        <taxon>Coccidia</taxon>
        <taxon>Eucoccidiorida</taxon>
        <taxon>Eimeriorina</taxon>
        <taxon>Sarcocystidae</taxon>
        <taxon>Toxoplasma</taxon>
    </lineage>
</organism>
<feature type="region of interest" description="Disordered" evidence="5">
    <location>
        <begin position="387"/>
        <end position="425"/>
    </location>
</feature>
<feature type="compositionally biased region" description="Basic and acidic residues" evidence="5">
    <location>
        <begin position="404"/>
        <end position="419"/>
    </location>
</feature>
<dbReference type="PROSITE" id="PS50051">
    <property type="entry name" value="MCM_2"/>
    <property type="match status" value="1"/>
</dbReference>
<keyword evidence="1 4" id="KW-0547">Nucleotide-binding</keyword>
<feature type="compositionally biased region" description="Low complexity" evidence="5">
    <location>
        <begin position="347"/>
        <end position="357"/>
    </location>
</feature>
<dbReference type="SUPFAM" id="SSF52540">
    <property type="entry name" value="P-loop containing nucleoside triphosphate hydrolases"/>
    <property type="match status" value="1"/>
</dbReference>
<dbReference type="InterPro" id="IPR041562">
    <property type="entry name" value="MCM_lid"/>
</dbReference>
<feature type="compositionally biased region" description="Basic and acidic residues" evidence="5">
    <location>
        <begin position="561"/>
        <end position="624"/>
    </location>
</feature>
<feature type="domain" description="MCM C-terminal AAA(+) ATPase" evidence="6">
    <location>
        <begin position="620"/>
        <end position="803"/>
    </location>
</feature>
<dbReference type="PANTHER" id="PTHR11630:SF48">
    <property type="entry name" value="DNA HELICASE MCM9"/>
    <property type="match status" value="1"/>
</dbReference>
<dbReference type="GO" id="GO:0042555">
    <property type="term" value="C:MCM complex"/>
    <property type="evidence" value="ECO:0007669"/>
    <property type="project" value="TreeGrafter"/>
</dbReference>
<evidence type="ECO:0000256" key="4">
    <source>
        <dbReference type="RuleBase" id="RU004070"/>
    </source>
</evidence>
<name>A0A0F7V3F9_TOXGV</name>
<feature type="region of interest" description="Disordered" evidence="5">
    <location>
        <begin position="824"/>
        <end position="858"/>
    </location>
</feature>
<reference evidence="7" key="1">
    <citation type="journal article" date="2015" name="PLoS ONE">
        <title>Comprehensive Evaluation of Toxoplasma gondii VEG and Neospora caninum LIV Genomes with Tachyzoite Stage Transcriptome and Proteome Defines Novel Transcript Features.</title>
        <authorList>
            <person name="Ramaprasad A."/>
            <person name="Mourier T."/>
            <person name="Naeem R."/>
            <person name="Malas T.B."/>
            <person name="Moussa E."/>
            <person name="Panigrahi A."/>
            <person name="Vermont S.J."/>
            <person name="Otto T.D."/>
            <person name="Wastling J."/>
            <person name="Pain A."/>
        </authorList>
    </citation>
    <scope>NUCLEOTIDE SEQUENCE</scope>
    <source>
        <strain evidence="7">VEG</strain>
    </source>
</reference>
<dbReference type="Gene3D" id="3.40.50.300">
    <property type="entry name" value="P-loop containing nucleotide triphosphate hydrolases"/>
    <property type="match status" value="1"/>
</dbReference>
<evidence type="ECO:0000256" key="2">
    <source>
        <dbReference type="ARBA" id="ARBA00022840"/>
    </source>
</evidence>
<dbReference type="AlphaFoldDB" id="A0A0F7V3F9"/>
<dbReference type="InterPro" id="IPR031327">
    <property type="entry name" value="MCM"/>
</dbReference>